<dbReference type="PANTHER" id="PTHR41791">
    <property type="entry name" value="SSL7039 PROTEIN"/>
    <property type="match status" value="1"/>
</dbReference>
<sequence length="113" mass="12360">MIVQEYIREDGSNPFGSWFGDLDPQAAAKVATATLRLEMGNTSNVKWIGGGLGEYRIDWGPGYRLYLAQDGDALIILFVGGTKKRQQADIDRAGALLAEYKARKAAVKPSGRR</sequence>
<dbReference type="Proteomes" id="UP000241206">
    <property type="component" value="Unassembled WGS sequence"/>
</dbReference>
<dbReference type="InterPro" id="IPR014056">
    <property type="entry name" value="TypeIITA-like_toxin_pred"/>
</dbReference>
<dbReference type="EMBL" id="PHHF01000006">
    <property type="protein sequence ID" value="PTD27477.1"/>
    <property type="molecule type" value="Genomic_DNA"/>
</dbReference>
<evidence type="ECO:0000313" key="1">
    <source>
        <dbReference type="EMBL" id="PTD27477.1"/>
    </source>
</evidence>
<evidence type="ECO:0000313" key="2">
    <source>
        <dbReference type="Proteomes" id="UP000241206"/>
    </source>
</evidence>
<reference evidence="1 2" key="1">
    <citation type="submission" date="2017-11" db="EMBL/GenBank/DDBJ databases">
        <title>Sphingomonas oleivorans sp. nov., isolated from oil-contaminated soil.</title>
        <authorList>
            <person name="Wang L."/>
            <person name="Chen L."/>
        </authorList>
    </citation>
    <scope>NUCLEOTIDE SEQUENCE [LARGE SCALE GENOMIC DNA]</scope>
    <source>
        <strain evidence="1 2">K101</strain>
    </source>
</reference>
<organism evidence="1 2">
    <name type="scientific">Edaphosphingomonas fennica</name>
    <dbReference type="NCBI Taxonomy" id="114404"/>
    <lineage>
        <taxon>Bacteria</taxon>
        <taxon>Pseudomonadati</taxon>
        <taxon>Pseudomonadota</taxon>
        <taxon>Alphaproteobacteria</taxon>
        <taxon>Sphingomonadales</taxon>
        <taxon>Rhizorhabdaceae</taxon>
        <taxon>Edaphosphingomonas</taxon>
    </lineage>
</organism>
<dbReference type="PIRSF" id="PIRSF028744">
    <property type="entry name" value="Addict_mod_HI1419"/>
    <property type="match status" value="1"/>
</dbReference>
<accession>A0A2T4I7U9</accession>
<comment type="caution">
    <text evidence="1">The sequence shown here is derived from an EMBL/GenBank/DDBJ whole genome shotgun (WGS) entry which is preliminary data.</text>
</comment>
<keyword evidence="2" id="KW-1185">Reference proteome</keyword>
<dbReference type="PANTHER" id="PTHR41791:SF1">
    <property type="entry name" value="SSL7039 PROTEIN"/>
    <property type="match status" value="1"/>
</dbReference>
<protein>
    <submittedName>
        <fullName evidence="1">Addiction module protein</fullName>
    </submittedName>
</protein>
<dbReference type="RefSeq" id="WP_107393785.1">
    <property type="nucleotide sequence ID" value="NZ_PHHF01000006.1"/>
</dbReference>
<dbReference type="NCBIfam" id="TIGR02683">
    <property type="entry name" value="upstrm_HI1419"/>
    <property type="match status" value="1"/>
</dbReference>
<proteinExistence type="predicted"/>
<name>A0A2T4I7U9_9SPHN</name>
<dbReference type="AlphaFoldDB" id="A0A2T4I7U9"/>
<gene>
    <name evidence="1" type="ORF">CV103_01700</name>
</gene>